<feature type="binding site" evidence="11">
    <location>
        <position position="218"/>
    </location>
    <ligand>
        <name>Zn(2+)</name>
        <dbReference type="ChEBI" id="CHEBI:29105"/>
    </ligand>
</feature>
<dbReference type="OrthoDB" id="9776488at2"/>
<comment type="similarity">
    <text evidence="1 9">Belongs to the metallo-dependent hydrolases superfamily. NagA family.</text>
</comment>
<evidence type="ECO:0000256" key="1">
    <source>
        <dbReference type="ARBA" id="ARBA00010716"/>
    </source>
</evidence>
<name>A0A1R0XLW7_9BACL</name>
<feature type="binding site" evidence="11">
    <location>
        <position position="131"/>
    </location>
    <ligand>
        <name>Zn(2+)</name>
        <dbReference type="ChEBI" id="CHEBI:29105"/>
    </ligand>
</feature>
<reference evidence="13 14" key="1">
    <citation type="submission" date="2016-10" db="EMBL/GenBank/DDBJ databases">
        <title>Paenibacillus species isolates.</title>
        <authorList>
            <person name="Beno S.M."/>
        </authorList>
    </citation>
    <scope>NUCLEOTIDE SEQUENCE [LARGE SCALE GENOMIC DNA]</scope>
    <source>
        <strain evidence="13 14">FSL H7-0710</strain>
    </source>
</reference>
<accession>A0A1R0XLW7</accession>
<feature type="binding site" evidence="11">
    <location>
        <position position="197"/>
    </location>
    <ligand>
        <name>Zn(2+)</name>
        <dbReference type="ChEBI" id="CHEBI:29105"/>
    </ligand>
</feature>
<dbReference type="Gene3D" id="2.30.40.10">
    <property type="entry name" value="Urease, subunit C, domain 1"/>
    <property type="match status" value="1"/>
</dbReference>
<keyword evidence="4 11" id="KW-0479">Metal-binding</keyword>
<evidence type="ECO:0000256" key="2">
    <source>
        <dbReference type="ARBA" id="ARBA00011899"/>
    </source>
</evidence>
<organism evidence="13 14">
    <name type="scientific">Paenibacillus odorifer</name>
    <dbReference type="NCBI Taxonomy" id="189426"/>
    <lineage>
        <taxon>Bacteria</taxon>
        <taxon>Bacillati</taxon>
        <taxon>Bacillota</taxon>
        <taxon>Bacilli</taxon>
        <taxon>Bacillales</taxon>
        <taxon>Paenibacillaceae</taxon>
        <taxon>Paenibacillus</taxon>
    </lineage>
</organism>
<sequence>MSCILQNVQLVLQDRIVPAANVWIFEGKIIKIDAEALSIPEGDYERIDGGGHLLVPGMIDVHIHGANGFDMMDGTEESIQEVSKACAASGCTSFLATSVSSTLEDLLEMIRSVKRVIGHEVGAKIAGIHLEGPYLNPKRKGMQNEKFLRHPNLEEMNLIFEEAGSLIKMVTIAPELPGGMELISFLKEKGVVIAIAHSDATYEEAKQAFASGASHVTHCFNGMRPIHHRDPGVIVAAFEEKHVSLQAIVDNVHLHTLKGPEGMVLITDALQAMGLGDGNYMFGGHHVTVSEGVARLKDGTLASSTVTMNEALRYTVETGIPLIDAVQMASTTPANILELQQKGTITAGFDADLVLLDDEFKVLWTMVDGQIL</sequence>
<feature type="domain" description="Amidohydrolase-related" evidence="12">
    <location>
        <begin position="54"/>
        <end position="371"/>
    </location>
</feature>
<dbReference type="SUPFAM" id="SSF51338">
    <property type="entry name" value="Composite domain of metallo-dependent hydrolases"/>
    <property type="match status" value="1"/>
</dbReference>
<gene>
    <name evidence="13" type="ORF">BSK52_25400</name>
</gene>
<dbReference type="CDD" id="cd00854">
    <property type="entry name" value="NagA"/>
    <property type="match status" value="1"/>
</dbReference>
<dbReference type="InterPro" id="IPR032466">
    <property type="entry name" value="Metal_Hydrolase"/>
</dbReference>
<evidence type="ECO:0000256" key="5">
    <source>
        <dbReference type="ARBA" id="ARBA00022801"/>
    </source>
</evidence>
<dbReference type="InterPro" id="IPR003764">
    <property type="entry name" value="GlcNAc_6-P_deAcase"/>
</dbReference>
<dbReference type="EMBL" id="MPTC01000033">
    <property type="protein sequence ID" value="OMD36086.1"/>
    <property type="molecule type" value="Genomic_DNA"/>
</dbReference>
<dbReference type="InterPro" id="IPR011059">
    <property type="entry name" value="Metal-dep_hydrolase_composite"/>
</dbReference>
<dbReference type="GO" id="GO:0006046">
    <property type="term" value="P:N-acetylglucosamine catabolic process"/>
    <property type="evidence" value="ECO:0007669"/>
    <property type="project" value="TreeGrafter"/>
</dbReference>
<dbReference type="InterPro" id="IPR006680">
    <property type="entry name" value="Amidohydro-rel"/>
</dbReference>
<dbReference type="Gene3D" id="3.20.20.140">
    <property type="entry name" value="Metal-dependent hydrolases"/>
    <property type="match status" value="1"/>
</dbReference>
<dbReference type="PANTHER" id="PTHR11113:SF14">
    <property type="entry name" value="N-ACETYLGLUCOSAMINE-6-PHOSPHATE DEACETYLASE"/>
    <property type="match status" value="1"/>
</dbReference>
<evidence type="ECO:0000256" key="8">
    <source>
        <dbReference type="ARBA" id="ARBA00060590"/>
    </source>
</evidence>
<comment type="pathway">
    <text evidence="8">Amino-sugar metabolism; N-acetylneuraminate degradation; D-fructose 6-phosphate from N-acetylneuraminate: step 4/5.</text>
</comment>
<evidence type="ECO:0000256" key="7">
    <source>
        <dbReference type="ARBA" id="ARBA00047647"/>
    </source>
</evidence>
<evidence type="ECO:0000256" key="4">
    <source>
        <dbReference type="ARBA" id="ARBA00022723"/>
    </source>
</evidence>
<protein>
    <recommendedName>
        <fullName evidence="3">N-acetylglucosamine-6-phosphate deacetylase</fullName>
        <ecNumber evidence="2">3.5.1.25</ecNumber>
    </recommendedName>
</protein>
<keyword evidence="5 9" id="KW-0378">Hydrolase</keyword>
<dbReference type="AlphaFoldDB" id="A0A1R0XLW7"/>
<dbReference type="Pfam" id="PF01979">
    <property type="entry name" value="Amidohydro_1"/>
    <property type="match status" value="1"/>
</dbReference>
<evidence type="ECO:0000313" key="13">
    <source>
        <dbReference type="EMBL" id="OMD36086.1"/>
    </source>
</evidence>
<evidence type="ECO:0000256" key="10">
    <source>
        <dbReference type="PIRSR" id="PIRSR038994-1"/>
    </source>
</evidence>
<evidence type="ECO:0000256" key="6">
    <source>
        <dbReference type="ARBA" id="ARBA00023277"/>
    </source>
</evidence>
<evidence type="ECO:0000259" key="12">
    <source>
        <dbReference type="Pfam" id="PF01979"/>
    </source>
</evidence>
<dbReference type="PIRSF" id="PIRSF038994">
    <property type="entry name" value="NagA"/>
    <property type="match status" value="1"/>
</dbReference>
<keyword evidence="6 9" id="KW-0119">Carbohydrate metabolism</keyword>
<evidence type="ECO:0000256" key="11">
    <source>
        <dbReference type="PIRSR" id="PIRSR038994-3"/>
    </source>
</evidence>
<dbReference type="RefSeq" id="WP_076121134.1">
    <property type="nucleotide sequence ID" value="NZ_MPTC01000033.1"/>
</dbReference>
<comment type="caution">
    <text evidence="13">The sequence shown here is derived from an EMBL/GenBank/DDBJ whole genome shotgun (WGS) entry which is preliminary data.</text>
</comment>
<evidence type="ECO:0000313" key="14">
    <source>
        <dbReference type="Proteomes" id="UP000187439"/>
    </source>
</evidence>
<comment type="cofactor">
    <cofactor evidence="11">
        <name>a divalent metal cation</name>
        <dbReference type="ChEBI" id="CHEBI:60240"/>
    </cofactor>
    <text evidence="11">Binds 1 divalent metal cation per subunit.</text>
</comment>
<dbReference type="GO" id="GO:0046872">
    <property type="term" value="F:metal ion binding"/>
    <property type="evidence" value="ECO:0007669"/>
    <property type="project" value="UniProtKB-KW"/>
</dbReference>
<dbReference type="NCBIfam" id="TIGR00221">
    <property type="entry name" value="nagA"/>
    <property type="match status" value="1"/>
</dbReference>
<proteinExistence type="inferred from homology"/>
<dbReference type="EC" id="3.5.1.25" evidence="2"/>
<evidence type="ECO:0000256" key="3">
    <source>
        <dbReference type="ARBA" id="ARBA00018029"/>
    </source>
</evidence>
<comment type="catalytic activity">
    <reaction evidence="7">
        <text>N-acetyl-D-glucosamine 6-phosphate + H2O = D-glucosamine 6-phosphate + acetate</text>
        <dbReference type="Rhea" id="RHEA:22936"/>
        <dbReference type="ChEBI" id="CHEBI:15377"/>
        <dbReference type="ChEBI" id="CHEBI:30089"/>
        <dbReference type="ChEBI" id="CHEBI:57513"/>
        <dbReference type="ChEBI" id="CHEBI:58725"/>
        <dbReference type="EC" id="3.5.1.25"/>
    </reaction>
</comment>
<dbReference type="Proteomes" id="UP000187439">
    <property type="component" value="Unassembled WGS sequence"/>
</dbReference>
<dbReference type="FunFam" id="3.20.20.140:FF:000004">
    <property type="entry name" value="N-acetylglucosamine-6-phosphate deacetylase"/>
    <property type="match status" value="1"/>
</dbReference>
<dbReference type="SUPFAM" id="SSF51556">
    <property type="entry name" value="Metallo-dependent hydrolases"/>
    <property type="match status" value="1"/>
</dbReference>
<evidence type="ECO:0000256" key="9">
    <source>
        <dbReference type="PIRNR" id="PIRNR038994"/>
    </source>
</evidence>
<feature type="active site" description="Proton donor/acceptor" evidence="10">
    <location>
        <position position="268"/>
    </location>
</feature>
<dbReference type="PANTHER" id="PTHR11113">
    <property type="entry name" value="N-ACETYLGLUCOSAMINE-6-PHOSPHATE DEACETYLASE"/>
    <property type="match status" value="1"/>
</dbReference>
<dbReference type="GO" id="GO:0008448">
    <property type="term" value="F:N-acetylglucosamine-6-phosphate deacetylase activity"/>
    <property type="evidence" value="ECO:0007669"/>
    <property type="project" value="UniProtKB-EC"/>
</dbReference>